<feature type="domain" description="Mur ligase C-terminal" evidence="24">
    <location>
        <begin position="287"/>
        <end position="402"/>
    </location>
</feature>
<keyword evidence="15" id="KW-0289">Folate biosynthesis</keyword>
<dbReference type="NCBIfam" id="TIGR01499">
    <property type="entry name" value="folC"/>
    <property type="match status" value="1"/>
</dbReference>
<dbReference type="GO" id="GO:0046654">
    <property type="term" value="P:tetrahydrofolate biosynthetic process"/>
    <property type="evidence" value="ECO:0007669"/>
    <property type="project" value="UniProtKB-UniPathway"/>
</dbReference>
<evidence type="ECO:0000256" key="5">
    <source>
        <dbReference type="ARBA" id="ARBA00008276"/>
    </source>
</evidence>
<dbReference type="EC" id="6.3.2.12" evidence="7"/>
<comment type="pathway">
    <text evidence="3">Cofactor biosynthesis; tetrahydrofolate biosynthesis; 7,8-dihydrofolate from 2-amino-4-hydroxy-6-hydroxymethyl-7,8-dihydropteridine diphosphate and 4-aminobenzoate: step 2/2.</text>
</comment>
<dbReference type="Gene3D" id="3.90.190.20">
    <property type="entry name" value="Mur ligase, C-terminal domain"/>
    <property type="match status" value="1"/>
</dbReference>
<comment type="similarity">
    <text evidence="5 23">Belongs to the folylpolyglutamate synthase family.</text>
</comment>
<dbReference type="NCBIfam" id="NF008101">
    <property type="entry name" value="PRK10846.1"/>
    <property type="match status" value="1"/>
</dbReference>
<evidence type="ECO:0000256" key="10">
    <source>
        <dbReference type="ARBA" id="ARBA00022598"/>
    </source>
</evidence>
<evidence type="ECO:0000256" key="16">
    <source>
        <dbReference type="ARBA" id="ARBA00030048"/>
    </source>
</evidence>
<evidence type="ECO:0000256" key="11">
    <source>
        <dbReference type="ARBA" id="ARBA00022723"/>
    </source>
</evidence>
<reference evidence="26 27" key="1">
    <citation type="submission" date="2016-11" db="EMBL/GenBank/DDBJ databases">
        <authorList>
            <person name="Jaros S."/>
            <person name="Januszkiewicz K."/>
            <person name="Wedrychowicz H."/>
        </authorList>
    </citation>
    <scope>NUCLEOTIDE SEQUENCE [LARGE SCALE GENOMIC DNA]</scope>
    <source>
        <strain evidence="26 27">DSM 16917</strain>
    </source>
</reference>
<comment type="catalytic activity">
    <reaction evidence="19">
        <text>(6S)-5,6,7,8-tetrahydrofolyl-(gamma-L-Glu)(n) + L-glutamate + ATP = (6S)-5,6,7,8-tetrahydrofolyl-(gamma-L-Glu)(n+1) + ADP + phosphate + H(+)</text>
        <dbReference type="Rhea" id="RHEA:10580"/>
        <dbReference type="Rhea" id="RHEA-COMP:14738"/>
        <dbReference type="Rhea" id="RHEA-COMP:14740"/>
        <dbReference type="ChEBI" id="CHEBI:15378"/>
        <dbReference type="ChEBI" id="CHEBI:29985"/>
        <dbReference type="ChEBI" id="CHEBI:30616"/>
        <dbReference type="ChEBI" id="CHEBI:43474"/>
        <dbReference type="ChEBI" id="CHEBI:141005"/>
        <dbReference type="ChEBI" id="CHEBI:456216"/>
        <dbReference type="EC" id="6.3.2.17"/>
    </reaction>
</comment>
<dbReference type="OrthoDB" id="9809356at2"/>
<evidence type="ECO:0000256" key="23">
    <source>
        <dbReference type="PIRNR" id="PIRNR001563"/>
    </source>
</evidence>
<evidence type="ECO:0000256" key="12">
    <source>
        <dbReference type="ARBA" id="ARBA00022741"/>
    </source>
</evidence>
<evidence type="ECO:0000259" key="24">
    <source>
        <dbReference type="Pfam" id="PF02875"/>
    </source>
</evidence>
<dbReference type="Pfam" id="PF02875">
    <property type="entry name" value="Mur_ligase_C"/>
    <property type="match status" value="1"/>
</dbReference>
<dbReference type="EMBL" id="FQXG01000007">
    <property type="protein sequence ID" value="SHI08611.1"/>
    <property type="molecule type" value="Genomic_DNA"/>
</dbReference>
<evidence type="ECO:0000256" key="20">
    <source>
        <dbReference type="ARBA" id="ARBA00047808"/>
    </source>
</evidence>
<dbReference type="InterPro" id="IPR013221">
    <property type="entry name" value="Mur_ligase_cen"/>
</dbReference>
<evidence type="ECO:0000256" key="15">
    <source>
        <dbReference type="ARBA" id="ARBA00022909"/>
    </source>
</evidence>
<evidence type="ECO:0000256" key="7">
    <source>
        <dbReference type="ARBA" id="ARBA00013023"/>
    </source>
</evidence>
<evidence type="ECO:0000256" key="8">
    <source>
        <dbReference type="ARBA" id="ARBA00013025"/>
    </source>
</evidence>
<dbReference type="GO" id="GO:0046872">
    <property type="term" value="F:metal ion binding"/>
    <property type="evidence" value="ECO:0007669"/>
    <property type="project" value="UniProtKB-KW"/>
</dbReference>
<evidence type="ECO:0000313" key="26">
    <source>
        <dbReference type="EMBL" id="SHI08611.1"/>
    </source>
</evidence>
<dbReference type="InterPro" id="IPR004101">
    <property type="entry name" value="Mur_ligase_C"/>
</dbReference>
<evidence type="ECO:0000256" key="22">
    <source>
        <dbReference type="ARBA" id="ARBA00049161"/>
    </source>
</evidence>
<evidence type="ECO:0000256" key="6">
    <source>
        <dbReference type="ARBA" id="ARBA00011245"/>
    </source>
</evidence>
<feature type="domain" description="Mur ligase central" evidence="25">
    <location>
        <begin position="53"/>
        <end position="188"/>
    </location>
</feature>
<dbReference type="PIRSF" id="PIRSF001563">
    <property type="entry name" value="Folylpolyglu_synth"/>
    <property type="match status" value="1"/>
</dbReference>
<comment type="catalytic activity">
    <reaction evidence="20">
        <text>10-formyltetrahydrofolyl-(gamma-L-Glu)(n) + L-glutamate + ATP = 10-formyltetrahydrofolyl-(gamma-L-Glu)(n+1) + ADP + phosphate + H(+)</text>
        <dbReference type="Rhea" id="RHEA:51904"/>
        <dbReference type="Rhea" id="RHEA-COMP:13088"/>
        <dbReference type="Rhea" id="RHEA-COMP:14300"/>
        <dbReference type="ChEBI" id="CHEBI:15378"/>
        <dbReference type="ChEBI" id="CHEBI:29985"/>
        <dbReference type="ChEBI" id="CHEBI:30616"/>
        <dbReference type="ChEBI" id="CHEBI:43474"/>
        <dbReference type="ChEBI" id="CHEBI:134413"/>
        <dbReference type="ChEBI" id="CHEBI:456216"/>
        <dbReference type="EC" id="6.3.2.17"/>
    </reaction>
</comment>
<proteinExistence type="inferred from homology"/>
<dbReference type="PROSITE" id="PS01012">
    <property type="entry name" value="FOLYLPOLYGLU_SYNT_2"/>
    <property type="match status" value="1"/>
</dbReference>
<name>A0A1M5Y966_9GAMM</name>
<comment type="function">
    <text evidence="2">Functions in two distinct reactions of the de novo folate biosynthetic pathway. Catalyzes the addition of a glutamate residue to dihydropteroate (7,8-dihydropteroate or H2Pte) to form dihydrofolate (7,8-dihydrofolate monoglutamate or H2Pte-Glu). Also catalyzes successive additions of L-glutamate to tetrahydrofolate or 10-formyltetrahydrofolate or 5,10-methylenetetrahydrofolate, leading to folylpolyglutamate derivatives.</text>
</comment>
<dbReference type="GO" id="GO:0008841">
    <property type="term" value="F:dihydrofolate synthase activity"/>
    <property type="evidence" value="ECO:0007669"/>
    <property type="project" value="UniProtKB-EC"/>
</dbReference>
<comment type="catalytic activity">
    <reaction evidence="22">
        <text>7,8-dihydropteroate + L-glutamate + ATP = 7,8-dihydrofolate + ADP + phosphate + H(+)</text>
        <dbReference type="Rhea" id="RHEA:23584"/>
        <dbReference type="ChEBI" id="CHEBI:15378"/>
        <dbReference type="ChEBI" id="CHEBI:17839"/>
        <dbReference type="ChEBI" id="CHEBI:29985"/>
        <dbReference type="ChEBI" id="CHEBI:30616"/>
        <dbReference type="ChEBI" id="CHEBI:43474"/>
        <dbReference type="ChEBI" id="CHEBI:57451"/>
        <dbReference type="ChEBI" id="CHEBI:456216"/>
        <dbReference type="EC" id="6.3.2.12"/>
    </reaction>
</comment>
<dbReference type="SUPFAM" id="SSF53244">
    <property type="entry name" value="MurD-like peptide ligases, peptide-binding domain"/>
    <property type="match status" value="1"/>
</dbReference>
<keyword evidence="13 23" id="KW-0067">ATP-binding</keyword>
<dbReference type="InterPro" id="IPR001645">
    <property type="entry name" value="Folylpolyglutamate_synth"/>
</dbReference>
<dbReference type="InterPro" id="IPR036565">
    <property type="entry name" value="Mur-like_cat_sf"/>
</dbReference>
<comment type="cofactor">
    <cofactor evidence="1">
        <name>Mg(2+)</name>
        <dbReference type="ChEBI" id="CHEBI:18420"/>
    </cofactor>
</comment>
<evidence type="ECO:0000256" key="1">
    <source>
        <dbReference type="ARBA" id="ARBA00001946"/>
    </source>
</evidence>
<evidence type="ECO:0000256" key="13">
    <source>
        <dbReference type="ARBA" id="ARBA00022840"/>
    </source>
</evidence>
<dbReference type="AlphaFoldDB" id="A0A1M5Y966"/>
<evidence type="ECO:0000256" key="18">
    <source>
        <dbReference type="ARBA" id="ARBA00032510"/>
    </source>
</evidence>
<keyword evidence="12 23" id="KW-0547">Nucleotide-binding</keyword>
<dbReference type="UniPathway" id="UPA00077">
    <property type="reaction ID" value="UER00157"/>
</dbReference>
<evidence type="ECO:0000256" key="21">
    <source>
        <dbReference type="ARBA" id="ARBA00049035"/>
    </source>
</evidence>
<evidence type="ECO:0000256" key="4">
    <source>
        <dbReference type="ARBA" id="ARBA00005150"/>
    </source>
</evidence>
<dbReference type="STRING" id="299255.SAMN02745129_3976"/>
<dbReference type="FunFam" id="3.40.1190.10:FF:000004">
    <property type="entry name" value="Dihydrofolate synthase/folylpolyglutamate synthase"/>
    <property type="match status" value="1"/>
</dbReference>
<dbReference type="Gene3D" id="3.40.1190.10">
    <property type="entry name" value="Mur-like, catalytic domain"/>
    <property type="match status" value="1"/>
</dbReference>
<keyword evidence="11" id="KW-0479">Metal-binding</keyword>
<dbReference type="GO" id="GO:0004326">
    <property type="term" value="F:tetrahydrofolylpolyglutamate synthase activity"/>
    <property type="evidence" value="ECO:0007669"/>
    <property type="project" value="UniProtKB-EC"/>
</dbReference>
<keyword evidence="10 23" id="KW-0436">Ligase</keyword>
<protein>
    <recommendedName>
        <fullName evidence="9">Dihydrofolate synthase/folylpolyglutamate synthase</fullName>
        <ecNumber evidence="7">6.3.2.12</ecNumber>
        <ecNumber evidence="8">6.3.2.17</ecNumber>
    </recommendedName>
    <alternativeName>
        <fullName evidence="18">Folylpoly-gamma-glutamate synthetase-dihydrofolate synthetase</fullName>
    </alternativeName>
    <alternativeName>
        <fullName evidence="16">Folylpolyglutamate synthetase</fullName>
    </alternativeName>
    <alternativeName>
        <fullName evidence="17">Tetrahydrofolylpolyglutamate synthase</fullName>
    </alternativeName>
</protein>
<dbReference type="GO" id="GO:0046656">
    <property type="term" value="P:folic acid biosynthetic process"/>
    <property type="evidence" value="ECO:0007669"/>
    <property type="project" value="UniProtKB-KW"/>
</dbReference>
<dbReference type="EC" id="6.3.2.17" evidence="8"/>
<dbReference type="Pfam" id="PF08245">
    <property type="entry name" value="Mur_ligase_M"/>
    <property type="match status" value="1"/>
</dbReference>
<organism evidence="26 27">
    <name type="scientific">Ferrimonas marina</name>
    <dbReference type="NCBI Taxonomy" id="299255"/>
    <lineage>
        <taxon>Bacteria</taxon>
        <taxon>Pseudomonadati</taxon>
        <taxon>Pseudomonadota</taxon>
        <taxon>Gammaproteobacteria</taxon>
        <taxon>Alteromonadales</taxon>
        <taxon>Ferrimonadaceae</taxon>
        <taxon>Ferrimonas</taxon>
    </lineage>
</organism>
<comment type="subunit">
    <text evidence="6">Monomer.</text>
</comment>
<evidence type="ECO:0000256" key="17">
    <source>
        <dbReference type="ARBA" id="ARBA00030592"/>
    </source>
</evidence>
<keyword evidence="14" id="KW-0460">Magnesium</keyword>
<dbReference type="GO" id="GO:0005524">
    <property type="term" value="F:ATP binding"/>
    <property type="evidence" value="ECO:0007669"/>
    <property type="project" value="UniProtKB-KW"/>
</dbReference>
<evidence type="ECO:0000256" key="9">
    <source>
        <dbReference type="ARBA" id="ARBA00019357"/>
    </source>
</evidence>
<dbReference type="PANTHER" id="PTHR11136">
    <property type="entry name" value="FOLYLPOLYGLUTAMATE SYNTHASE-RELATED"/>
    <property type="match status" value="1"/>
</dbReference>
<dbReference type="PANTHER" id="PTHR11136:SF0">
    <property type="entry name" value="DIHYDROFOLATE SYNTHETASE-RELATED"/>
    <property type="match status" value="1"/>
</dbReference>
<keyword evidence="27" id="KW-1185">Reference proteome</keyword>
<dbReference type="InterPro" id="IPR018109">
    <property type="entry name" value="Folylpolyglutamate_synth_CS"/>
</dbReference>
<comment type="pathway">
    <text evidence="4">Cofactor biosynthesis; tetrahydrofolylpolyglutamate biosynthesis.</text>
</comment>
<dbReference type="GO" id="GO:0005737">
    <property type="term" value="C:cytoplasm"/>
    <property type="evidence" value="ECO:0007669"/>
    <property type="project" value="TreeGrafter"/>
</dbReference>
<evidence type="ECO:0000256" key="3">
    <source>
        <dbReference type="ARBA" id="ARBA00004799"/>
    </source>
</evidence>
<evidence type="ECO:0000256" key="19">
    <source>
        <dbReference type="ARBA" id="ARBA00047493"/>
    </source>
</evidence>
<dbReference type="InterPro" id="IPR036615">
    <property type="entry name" value="Mur_ligase_C_dom_sf"/>
</dbReference>
<evidence type="ECO:0000256" key="14">
    <source>
        <dbReference type="ARBA" id="ARBA00022842"/>
    </source>
</evidence>
<evidence type="ECO:0000256" key="2">
    <source>
        <dbReference type="ARBA" id="ARBA00002714"/>
    </source>
</evidence>
<evidence type="ECO:0000259" key="25">
    <source>
        <dbReference type="Pfam" id="PF08245"/>
    </source>
</evidence>
<accession>A0A1M5Y966</accession>
<dbReference type="SUPFAM" id="SSF53623">
    <property type="entry name" value="MurD-like peptide ligases, catalytic domain"/>
    <property type="match status" value="1"/>
</dbReference>
<dbReference type="Proteomes" id="UP000184268">
    <property type="component" value="Unassembled WGS sequence"/>
</dbReference>
<dbReference type="RefSeq" id="WP_067664476.1">
    <property type="nucleotide sequence ID" value="NZ_FQXG01000007.1"/>
</dbReference>
<gene>
    <name evidence="26" type="ORF">SAMN02745129_3976</name>
</gene>
<evidence type="ECO:0000313" key="27">
    <source>
        <dbReference type="Proteomes" id="UP000184268"/>
    </source>
</evidence>
<sequence length="416" mass="44747">MKPALTASHSLQEWLDCILALHPSEIDLGLDRLRQVAARMGLTALPHSHVITVAGTNGKGTTCALMEQALLNAGYRVGVFSSPHLERYNERVRIDGVELADQHHVDAFAAIAAAQDKVSLTFFEYSALAALWCFAQARPDVVLLEVGLGGRLDATNLIDADQAVITTIDLDHIEYLGNTREAVAREKVGVLRPGRPAVCGDPNPPVTIGVTAELLGVALSQRGRDFILQRHPAHWDYQADGMTLQRLPLPAIPLDNAATALTALGQIPLQVPEAAIRQALAQLVVPGRLEPLGDAPKLVVDVAHNPQAAAYLAQWLAARPEPRLHAVCAMLKDKDIEATLGQFSSLSLQWYLADLAVPRGARASELAPHLSKPGVYGSVDKALEAALSQADSADLVIVFGSFYTVAEAKAFWQRRS</sequence>
<comment type="catalytic activity">
    <reaction evidence="21">
        <text>(6R)-5,10-methylenetetrahydrofolyl-(gamma-L-Glu)(n) + L-glutamate + ATP = (6R)-5,10-methylenetetrahydrofolyl-(gamma-L-Glu)(n+1) + ADP + phosphate + H(+)</text>
        <dbReference type="Rhea" id="RHEA:51912"/>
        <dbReference type="Rhea" id="RHEA-COMP:13257"/>
        <dbReference type="Rhea" id="RHEA-COMP:13258"/>
        <dbReference type="ChEBI" id="CHEBI:15378"/>
        <dbReference type="ChEBI" id="CHEBI:29985"/>
        <dbReference type="ChEBI" id="CHEBI:30616"/>
        <dbReference type="ChEBI" id="CHEBI:43474"/>
        <dbReference type="ChEBI" id="CHEBI:136572"/>
        <dbReference type="ChEBI" id="CHEBI:456216"/>
        <dbReference type="EC" id="6.3.2.17"/>
    </reaction>
</comment>